<evidence type="ECO:0000313" key="1">
    <source>
        <dbReference type="EMBL" id="TPP45989.1"/>
    </source>
</evidence>
<reference evidence="2" key="1">
    <citation type="submission" date="2019-02" db="EMBL/GenBank/DDBJ databases">
        <title>FDA dAtabase for Regulatory Grade micrObial Sequences (FDA-ARGOS): Supporting development and validation of Infectious Disease Dx tests.</title>
        <authorList>
            <person name="Duncan R."/>
            <person name="Fisher C."/>
            <person name="Tallon L."/>
            <person name="Sadzewicz L."/>
            <person name="Sengamalay N."/>
            <person name="Ott S."/>
            <person name="Godinez A."/>
            <person name="Nagaraj S."/>
            <person name="Vavikolanu K."/>
            <person name="Vyas G."/>
            <person name="Nadendla S."/>
            <person name="Aluvathingal J."/>
            <person name="Sichtig H."/>
        </authorList>
    </citation>
    <scope>NUCLEOTIDE SEQUENCE [LARGE SCALE GENOMIC DNA]</scope>
    <source>
        <strain evidence="2">FDAARGOS_360</strain>
    </source>
</reference>
<organism evidence="1 2">
    <name type="scientific">Leishmania donovani</name>
    <dbReference type="NCBI Taxonomy" id="5661"/>
    <lineage>
        <taxon>Eukaryota</taxon>
        <taxon>Discoba</taxon>
        <taxon>Euglenozoa</taxon>
        <taxon>Kinetoplastea</taxon>
        <taxon>Metakinetoplastina</taxon>
        <taxon>Trypanosomatida</taxon>
        <taxon>Trypanosomatidae</taxon>
        <taxon>Leishmaniinae</taxon>
        <taxon>Leishmania</taxon>
    </lineage>
</organism>
<protein>
    <submittedName>
        <fullName evidence="1">Uncharacterized protein</fullName>
    </submittedName>
</protein>
<dbReference type="AlphaFoldDB" id="A0A504XFH4"/>
<dbReference type="EMBL" id="RHLD01000016">
    <property type="protein sequence ID" value="TPP45989.1"/>
    <property type="molecule type" value="Genomic_DNA"/>
</dbReference>
<name>A0A504XFH4_LEIDO</name>
<accession>A0A504XFH4</accession>
<dbReference type="Proteomes" id="UP000318821">
    <property type="component" value="Unassembled WGS sequence"/>
</dbReference>
<gene>
    <name evidence="1" type="ORF">CGC20_32365</name>
</gene>
<proteinExistence type="predicted"/>
<comment type="caution">
    <text evidence="1">The sequence shown here is derived from an EMBL/GenBank/DDBJ whole genome shotgun (WGS) entry which is preliminary data.</text>
</comment>
<evidence type="ECO:0000313" key="2">
    <source>
        <dbReference type="Proteomes" id="UP000318821"/>
    </source>
</evidence>
<sequence>MSVAQEFGAAGFPRRRYRRWANSQTAGTITLWQRSKGADCCRSAQDDAAAAVDALDTGAEQAPPTLLMPLMTPDPGLLRHGNLGESVPASVDEGASSPVVILHILGCLHEVDNILITQPNSSAHGSWQKRLPMHEELLLRRWYVTDARQMVAQLLARQSLQVAFKNEMVHDTSGNVSHAQGGARTCRVANSIG</sequence>